<evidence type="ECO:0000259" key="4">
    <source>
        <dbReference type="PROSITE" id="PS50043"/>
    </source>
</evidence>
<dbReference type="InterPro" id="IPR036388">
    <property type="entry name" value="WH-like_DNA-bd_sf"/>
</dbReference>
<evidence type="ECO:0000313" key="6">
    <source>
        <dbReference type="Proteomes" id="UP000741013"/>
    </source>
</evidence>
<keyword evidence="2 5" id="KW-0238">DNA-binding</keyword>
<dbReference type="Gene3D" id="1.10.10.10">
    <property type="entry name" value="Winged helix-like DNA-binding domain superfamily/Winged helix DNA-binding domain"/>
    <property type="match status" value="1"/>
</dbReference>
<proteinExistence type="predicted"/>
<dbReference type="PANTHER" id="PTHR43214:SF24">
    <property type="entry name" value="TRANSCRIPTIONAL REGULATORY PROTEIN NARL-RELATED"/>
    <property type="match status" value="1"/>
</dbReference>
<keyword evidence="3" id="KW-0804">Transcription</keyword>
<dbReference type="SUPFAM" id="SSF46894">
    <property type="entry name" value="C-terminal effector domain of the bipartite response regulators"/>
    <property type="match status" value="1"/>
</dbReference>
<keyword evidence="1" id="KW-0805">Transcription regulation</keyword>
<protein>
    <submittedName>
        <fullName evidence="5">DNA-binding NarL/FixJ family response regulator</fullName>
    </submittedName>
</protein>
<evidence type="ECO:0000256" key="3">
    <source>
        <dbReference type="ARBA" id="ARBA00023163"/>
    </source>
</evidence>
<feature type="domain" description="HTH luxR-type" evidence="4">
    <location>
        <begin position="1"/>
        <end position="67"/>
    </location>
</feature>
<keyword evidence="6" id="KW-1185">Reference proteome</keyword>
<organism evidence="5 6">
    <name type="scientific">Amycolatopsis magusensis</name>
    <dbReference type="NCBI Taxonomy" id="882444"/>
    <lineage>
        <taxon>Bacteria</taxon>
        <taxon>Bacillati</taxon>
        <taxon>Actinomycetota</taxon>
        <taxon>Actinomycetes</taxon>
        <taxon>Pseudonocardiales</taxon>
        <taxon>Pseudonocardiaceae</taxon>
        <taxon>Amycolatopsis</taxon>
    </lineage>
</organism>
<gene>
    <name evidence="5" type="ORF">JOM49_000083</name>
</gene>
<accession>A0ABS4PGM9</accession>
<evidence type="ECO:0000256" key="1">
    <source>
        <dbReference type="ARBA" id="ARBA00023015"/>
    </source>
</evidence>
<dbReference type="GO" id="GO:0003677">
    <property type="term" value="F:DNA binding"/>
    <property type="evidence" value="ECO:0007669"/>
    <property type="project" value="UniProtKB-KW"/>
</dbReference>
<dbReference type="InterPro" id="IPR039420">
    <property type="entry name" value="WalR-like"/>
</dbReference>
<name>A0ABS4PGM9_9PSEU</name>
<evidence type="ECO:0000313" key="5">
    <source>
        <dbReference type="EMBL" id="MBP2178557.1"/>
    </source>
</evidence>
<dbReference type="Pfam" id="PF00196">
    <property type="entry name" value="GerE"/>
    <property type="match status" value="1"/>
</dbReference>
<dbReference type="RefSeq" id="WP_209662197.1">
    <property type="nucleotide sequence ID" value="NZ_JAGGMS010000001.1"/>
</dbReference>
<sequence length="69" mass="7873">MTVLTRERLRHDDLELLRLLAAGLPADAVARRLGLSDRTIRRRTRAICDQLGVRTQIEAVVWAVRRGLL</sequence>
<dbReference type="SMART" id="SM00421">
    <property type="entry name" value="HTH_LUXR"/>
    <property type="match status" value="1"/>
</dbReference>
<dbReference type="InterPro" id="IPR016032">
    <property type="entry name" value="Sig_transdc_resp-reg_C-effctor"/>
</dbReference>
<comment type="caution">
    <text evidence="5">The sequence shown here is derived from an EMBL/GenBank/DDBJ whole genome shotgun (WGS) entry which is preliminary data.</text>
</comment>
<evidence type="ECO:0000256" key="2">
    <source>
        <dbReference type="ARBA" id="ARBA00023125"/>
    </source>
</evidence>
<reference evidence="5 6" key="1">
    <citation type="submission" date="2021-03" db="EMBL/GenBank/DDBJ databases">
        <title>Sequencing the genomes of 1000 actinobacteria strains.</title>
        <authorList>
            <person name="Klenk H.-P."/>
        </authorList>
    </citation>
    <scope>NUCLEOTIDE SEQUENCE [LARGE SCALE GENOMIC DNA]</scope>
    <source>
        <strain evidence="5 6">DSM 45510</strain>
    </source>
</reference>
<dbReference type="PROSITE" id="PS50043">
    <property type="entry name" value="HTH_LUXR_2"/>
    <property type="match status" value="1"/>
</dbReference>
<dbReference type="Proteomes" id="UP000741013">
    <property type="component" value="Unassembled WGS sequence"/>
</dbReference>
<dbReference type="EMBL" id="JAGGMS010000001">
    <property type="protein sequence ID" value="MBP2178557.1"/>
    <property type="molecule type" value="Genomic_DNA"/>
</dbReference>
<dbReference type="InterPro" id="IPR000792">
    <property type="entry name" value="Tscrpt_reg_LuxR_C"/>
</dbReference>
<dbReference type="PANTHER" id="PTHR43214">
    <property type="entry name" value="TWO-COMPONENT RESPONSE REGULATOR"/>
    <property type="match status" value="1"/>
</dbReference>